<evidence type="ECO:0000256" key="2">
    <source>
        <dbReference type="SAM" id="Phobius"/>
    </source>
</evidence>
<dbReference type="RefSeq" id="WP_134451762.1">
    <property type="nucleotide sequence ID" value="NZ_SOFY01000071.1"/>
</dbReference>
<organism evidence="3 4">
    <name type="scientific">Cryobacterium shii</name>
    <dbReference type="NCBI Taxonomy" id="1259235"/>
    <lineage>
        <taxon>Bacteria</taxon>
        <taxon>Bacillati</taxon>
        <taxon>Actinomycetota</taxon>
        <taxon>Actinomycetes</taxon>
        <taxon>Micrococcales</taxon>
        <taxon>Microbacteriaceae</taxon>
        <taxon>Cryobacterium</taxon>
    </lineage>
</organism>
<keyword evidence="4" id="KW-1185">Reference proteome</keyword>
<feature type="transmembrane region" description="Helical" evidence="2">
    <location>
        <begin position="37"/>
        <end position="58"/>
    </location>
</feature>
<feature type="region of interest" description="Disordered" evidence="1">
    <location>
        <begin position="1"/>
        <end position="25"/>
    </location>
</feature>
<evidence type="ECO:0000256" key="1">
    <source>
        <dbReference type="SAM" id="MobiDB-lite"/>
    </source>
</evidence>
<keyword evidence="2" id="KW-0812">Transmembrane</keyword>
<evidence type="ECO:0000313" key="4">
    <source>
        <dbReference type="Proteomes" id="UP000297403"/>
    </source>
</evidence>
<gene>
    <name evidence="3" type="ORF">E3O49_13415</name>
</gene>
<dbReference type="Proteomes" id="UP000297403">
    <property type="component" value="Unassembled WGS sequence"/>
</dbReference>
<dbReference type="InterPro" id="IPR021454">
    <property type="entry name" value="DUF3105"/>
</dbReference>
<evidence type="ECO:0000313" key="3">
    <source>
        <dbReference type="EMBL" id="TFC43166.1"/>
    </source>
</evidence>
<dbReference type="Pfam" id="PF11303">
    <property type="entry name" value="DUF3105"/>
    <property type="match status" value="1"/>
</dbReference>
<feature type="region of interest" description="Disordered" evidence="1">
    <location>
        <begin position="62"/>
        <end position="97"/>
    </location>
</feature>
<proteinExistence type="predicted"/>
<comment type="caution">
    <text evidence="3">The sequence shown here is derived from an EMBL/GenBank/DDBJ whole genome shotgun (WGS) entry which is preliminary data.</text>
</comment>
<dbReference type="AlphaFoldDB" id="A0AAQ2C4G2"/>
<sequence length="245" mass="24471">MPVDDSSPGDVGAPIVDATDAPRSPHERRRLAWNRRFGLALGVLGAVGVSALLVSSVLAPASAPGEPAGTTGAGATGVGGTETPGAPSGGPSGATTEATPIVGLETYFNEPSHVTTSVTYPQSPPTGGPHSPVWLDCGAHDRAVPKENAVHSLEHGAVWATYDPALAPVDVAALRAALPGDHVIVSPYPGLGSPIVLTTWNVQLRLESAADPRIPAFAAAYLNGPTAPEPGESCSGALAAPGKVG</sequence>
<feature type="compositionally biased region" description="Gly residues" evidence="1">
    <location>
        <begin position="71"/>
        <end position="92"/>
    </location>
</feature>
<name>A0AAQ2C4G2_9MICO</name>
<keyword evidence="2" id="KW-0472">Membrane</keyword>
<dbReference type="EMBL" id="SOFY01000071">
    <property type="protein sequence ID" value="TFC43166.1"/>
    <property type="molecule type" value="Genomic_DNA"/>
</dbReference>
<accession>A0AAQ2C4G2</accession>
<keyword evidence="2" id="KW-1133">Transmembrane helix</keyword>
<reference evidence="3 4" key="1">
    <citation type="submission" date="2019-03" db="EMBL/GenBank/DDBJ databases">
        <title>Genomics of glacier-inhabiting Cryobacterium strains.</title>
        <authorList>
            <person name="Liu Q."/>
            <person name="Xin Y.-H."/>
        </authorList>
    </citation>
    <scope>NUCLEOTIDE SEQUENCE [LARGE SCALE GENOMIC DNA]</scope>
    <source>
        <strain evidence="4">TMT1-22</strain>
    </source>
</reference>
<protein>
    <submittedName>
        <fullName evidence="3">DUF3105 domain-containing protein</fullName>
    </submittedName>
</protein>